<organism evidence="2 3">
    <name type="scientific">Candidatus Gemmiger avistercoris</name>
    <dbReference type="NCBI Taxonomy" id="2838606"/>
    <lineage>
        <taxon>Bacteria</taxon>
        <taxon>Bacillati</taxon>
        <taxon>Bacillota</taxon>
        <taxon>Clostridia</taxon>
        <taxon>Eubacteriales</taxon>
        <taxon>Gemmiger</taxon>
    </lineage>
</organism>
<gene>
    <name evidence="2" type="ORF">H9724_01390</name>
</gene>
<accession>A0A9D2FJ00</accession>
<dbReference type="EMBL" id="DXBF01000011">
    <property type="protein sequence ID" value="HIZ61411.1"/>
    <property type="molecule type" value="Genomic_DNA"/>
</dbReference>
<evidence type="ECO:0000313" key="2">
    <source>
        <dbReference type="EMBL" id="HIZ61411.1"/>
    </source>
</evidence>
<name>A0A9D2FJ00_9FIRM</name>
<dbReference type="InterPro" id="IPR013324">
    <property type="entry name" value="RNA_pol_sigma_r3/r4-like"/>
</dbReference>
<dbReference type="AlphaFoldDB" id="A0A9D2FJ00"/>
<evidence type="ECO:0000313" key="3">
    <source>
        <dbReference type="Proteomes" id="UP000824105"/>
    </source>
</evidence>
<evidence type="ECO:0000259" key="1">
    <source>
        <dbReference type="Pfam" id="PF04545"/>
    </source>
</evidence>
<reference evidence="2" key="2">
    <citation type="submission" date="2021-04" db="EMBL/GenBank/DDBJ databases">
        <authorList>
            <person name="Gilroy R."/>
        </authorList>
    </citation>
    <scope>NUCLEOTIDE SEQUENCE</scope>
    <source>
        <strain evidence="2">CHK188-11489</strain>
    </source>
</reference>
<protein>
    <submittedName>
        <fullName evidence="2">DUF1492 domain-containing protein</fullName>
    </submittedName>
</protein>
<dbReference type="Pfam" id="PF04545">
    <property type="entry name" value="Sigma70_r4"/>
    <property type="match status" value="1"/>
</dbReference>
<dbReference type="InterPro" id="IPR007630">
    <property type="entry name" value="RNA_pol_sigma70_r4"/>
</dbReference>
<reference evidence="2" key="1">
    <citation type="journal article" date="2021" name="PeerJ">
        <title>Extensive microbial diversity within the chicken gut microbiome revealed by metagenomics and culture.</title>
        <authorList>
            <person name="Gilroy R."/>
            <person name="Ravi A."/>
            <person name="Getino M."/>
            <person name="Pursley I."/>
            <person name="Horton D.L."/>
            <person name="Alikhan N.F."/>
            <person name="Baker D."/>
            <person name="Gharbi K."/>
            <person name="Hall N."/>
            <person name="Watson M."/>
            <person name="Adriaenssens E.M."/>
            <person name="Foster-Nyarko E."/>
            <person name="Jarju S."/>
            <person name="Secka A."/>
            <person name="Antonio M."/>
            <person name="Oren A."/>
            <person name="Chaudhuri R.R."/>
            <person name="La Ragione R."/>
            <person name="Hildebrand F."/>
            <person name="Pallen M.J."/>
        </authorList>
    </citation>
    <scope>NUCLEOTIDE SEQUENCE</scope>
    <source>
        <strain evidence="2">CHK188-11489</strain>
    </source>
</reference>
<dbReference type="InterPro" id="IPR036388">
    <property type="entry name" value="WH-like_DNA-bd_sf"/>
</dbReference>
<dbReference type="SUPFAM" id="SSF88659">
    <property type="entry name" value="Sigma3 and sigma4 domains of RNA polymerase sigma factors"/>
    <property type="match status" value="1"/>
</dbReference>
<comment type="caution">
    <text evidence="2">The sequence shown here is derived from an EMBL/GenBank/DDBJ whole genome shotgun (WGS) entry which is preliminary data.</text>
</comment>
<dbReference type="Proteomes" id="UP000824105">
    <property type="component" value="Unassembled WGS sequence"/>
</dbReference>
<dbReference type="Gene3D" id="1.10.10.10">
    <property type="entry name" value="Winged helix-like DNA-binding domain superfamily/Winged helix DNA-binding domain"/>
    <property type="match status" value="1"/>
</dbReference>
<sequence>MTYEEKVCWLRRYRQALRAEDRLRDQIRAVRARMESTSQALRPVVGGGSGDGNAIERGVELLDRYQQTLRDQVEESERTRRDIEAAITELPDSLQQEVLQARYIDGLPVWKTANRLYISESWVKEIQRKAIENLKIVSASVPLDEVK</sequence>
<feature type="domain" description="RNA polymerase sigma-70 region 4" evidence="1">
    <location>
        <begin position="94"/>
        <end position="135"/>
    </location>
</feature>
<proteinExistence type="predicted"/>
<dbReference type="GO" id="GO:0003700">
    <property type="term" value="F:DNA-binding transcription factor activity"/>
    <property type="evidence" value="ECO:0007669"/>
    <property type="project" value="InterPro"/>
</dbReference>
<dbReference type="GO" id="GO:0006352">
    <property type="term" value="P:DNA-templated transcription initiation"/>
    <property type="evidence" value="ECO:0007669"/>
    <property type="project" value="InterPro"/>
</dbReference>